<feature type="transmembrane region" description="Helical" evidence="8">
    <location>
        <begin position="99"/>
        <end position="118"/>
    </location>
</feature>
<evidence type="ECO:0000256" key="4">
    <source>
        <dbReference type="ARBA" id="ARBA00022475"/>
    </source>
</evidence>
<sequence length="259" mass="26457">MTPWEAVAIFAAGIGAGGINAVVGSGSLITFPTMVAVGLPPVVANVSNNIGLVPGSLTGALGYRAELKGQRDRLVRLGAGSLLGSLIGGVLLLSLPERTFTVIVSALIGLACVLVVAQPRLSARIAARREHAHPHGGPWLWLGVFGAGIYGGYFGAAQGVLLIGLLGIFLEEELQRVNAAKNVLSLVVNGVAAVLFVTADALDLFPMAEIDWRAVALVAVGATIGGYLGARVGRKLPAPVLRGFIVCVGVAAIVKLVYG</sequence>
<organism evidence="9 10">
    <name type="scientific">Planomonospora alba</name>
    <dbReference type="NCBI Taxonomy" id="161354"/>
    <lineage>
        <taxon>Bacteria</taxon>
        <taxon>Bacillati</taxon>
        <taxon>Actinomycetota</taxon>
        <taxon>Actinomycetes</taxon>
        <taxon>Streptosporangiales</taxon>
        <taxon>Streptosporangiaceae</taxon>
        <taxon>Planomonospora</taxon>
    </lineage>
</organism>
<dbReference type="PANTHER" id="PTHR30269:SF0">
    <property type="entry name" value="MEMBRANE TRANSPORTER PROTEIN YFCA-RELATED"/>
    <property type="match status" value="1"/>
</dbReference>
<accession>A0ABP6MV48</accession>
<evidence type="ECO:0000256" key="5">
    <source>
        <dbReference type="ARBA" id="ARBA00022692"/>
    </source>
</evidence>
<name>A0ABP6MV48_9ACTN</name>
<keyword evidence="5 8" id="KW-0812">Transmembrane</keyword>
<feature type="transmembrane region" description="Helical" evidence="8">
    <location>
        <begin position="214"/>
        <end position="233"/>
    </location>
</feature>
<comment type="similarity">
    <text evidence="2 8">Belongs to the 4-toluene sulfonate uptake permease (TSUP) (TC 2.A.102) family.</text>
</comment>
<dbReference type="RefSeq" id="WP_344857555.1">
    <property type="nucleotide sequence ID" value="NZ_BAAAUT010000011.1"/>
</dbReference>
<evidence type="ECO:0000256" key="7">
    <source>
        <dbReference type="ARBA" id="ARBA00023136"/>
    </source>
</evidence>
<keyword evidence="7 8" id="KW-0472">Membrane</keyword>
<evidence type="ECO:0000256" key="1">
    <source>
        <dbReference type="ARBA" id="ARBA00004651"/>
    </source>
</evidence>
<feature type="transmembrane region" description="Helical" evidence="8">
    <location>
        <begin position="139"/>
        <end position="170"/>
    </location>
</feature>
<evidence type="ECO:0000256" key="6">
    <source>
        <dbReference type="ARBA" id="ARBA00022989"/>
    </source>
</evidence>
<dbReference type="PANTHER" id="PTHR30269">
    <property type="entry name" value="TRANSMEMBRANE PROTEIN YFCA"/>
    <property type="match status" value="1"/>
</dbReference>
<feature type="transmembrane region" description="Helical" evidence="8">
    <location>
        <begin position="6"/>
        <end position="31"/>
    </location>
</feature>
<keyword evidence="6 8" id="KW-1133">Transmembrane helix</keyword>
<protein>
    <recommendedName>
        <fullName evidence="8">Probable membrane transporter protein</fullName>
    </recommendedName>
</protein>
<dbReference type="Proteomes" id="UP001500320">
    <property type="component" value="Unassembled WGS sequence"/>
</dbReference>
<dbReference type="InterPro" id="IPR052017">
    <property type="entry name" value="TSUP"/>
</dbReference>
<proteinExistence type="inferred from homology"/>
<keyword evidence="10" id="KW-1185">Reference proteome</keyword>
<evidence type="ECO:0000256" key="3">
    <source>
        <dbReference type="ARBA" id="ARBA00022448"/>
    </source>
</evidence>
<comment type="subcellular location">
    <subcellularLocation>
        <location evidence="1 8">Cell membrane</location>
        <topology evidence="1 8">Multi-pass membrane protein</topology>
    </subcellularLocation>
</comment>
<evidence type="ECO:0000256" key="8">
    <source>
        <dbReference type="RuleBase" id="RU363041"/>
    </source>
</evidence>
<keyword evidence="3" id="KW-0813">Transport</keyword>
<reference evidence="10" key="1">
    <citation type="journal article" date="2019" name="Int. J. Syst. Evol. Microbiol.">
        <title>The Global Catalogue of Microorganisms (GCM) 10K type strain sequencing project: providing services to taxonomists for standard genome sequencing and annotation.</title>
        <authorList>
            <consortium name="The Broad Institute Genomics Platform"/>
            <consortium name="The Broad Institute Genome Sequencing Center for Infectious Disease"/>
            <person name="Wu L."/>
            <person name="Ma J."/>
        </authorList>
    </citation>
    <scope>NUCLEOTIDE SEQUENCE [LARGE SCALE GENOMIC DNA]</scope>
    <source>
        <strain evidence="10">JCM 9373</strain>
    </source>
</reference>
<dbReference type="InterPro" id="IPR002781">
    <property type="entry name" value="TM_pro_TauE-like"/>
</dbReference>
<feature type="transmembrane region" description="Helical" evidence="8">
    <location>
        <begin position="182"/>
        <end position="202"/>
    </location>
</feature>
<evidence type="ECO:0000313" key="10">
    <source>
        <dbReference type="Proteomes" id="UP001500320"/>
    </source>
</evidence>
<feature type="transmembrane region" description="Helical" evidence="8">
    <location>
        <begin position="239"/>
        <end position="258"/>
    </location>
</feature>
<feature type="transmembrane region" description="Helical" evidence="8">
    <location>
        <begin position="74"/>
        <end position="93"/>
    </location>
</feature>
<keyword evidence="4 8" id="KW-1003">Cell membrane</keyword>
<evidence type="ECO:0000313" key="9">
    <source>
        <dbReference type="EMBL" id="GAA3126841.1"/>
    </source>
</evidence>
<dbReference type="Pfam" id="PF01925">
    <property type="entry name" value="TauE"/>
    <property type="match status" value="1"/>
</dbReference>
<dbReference type="EMBL" id="BAAAUT010000011">
    <property type="protein sequence ID" value="GAA3126841.1"/>
    <property type="molecule type" value="Genomic_DNA"/>
</dbReference>
<comment type="caution">
    <text evidence="9">The sequence shown here is derived from an EMBL/GenBank/DDBJ whole genome shotgun (WGS) entry which is preliminary data.</text>
</comment>
<gene>
    <name evidence="9" type="ORF">GCM10010466_17100</name>
</gene>
<evidence type="ECO:0000256" key="2">
    <source>
        <dbReference type="ARBA" id="ARBA00009142"/>
    </source>
</evidence>